<dbReference type="InParanoid" id="B9RZ79"/>
<evidence type="ECO:0000256" key="3">
    <source>
        <dbReference type="ARBA" id="ARBA00022801"/>
    </source>
</evidence>
<evidence type="ECO:0000256" key="6">
    <source>
        <dbReference type="ARBA" id="ARBA00023125"/>
    </source>
</evidence>
<reference evidence="10" key="1">
    <citation type="journal article" date="2010" name="Nat. Biotechnol.">
        <title>Draft genome sequence of the oilseed species Ricinus communis.</title>
        <authorList>
            <person name="Chan A.P."/>
            <person name="Crabtree J."/>
            <person name="Zhao Q."/>
            <person name="Lorenzi H."/>
            <person name="Orvis J."/>
            <person name="Puiu D."/>
            <person name="Melake-Berhan A."/>
            <person name="Jones K.M."/>
            <person name="Redman J."/>
            <person name="Chen G."/>
            <person name="Cahoon E.B."/>
            <person name="Gedil M."/>
            <person name="Stanke M."/>
            <person name="Haas B.J."/>
            <person name="Wortman J.R."/>
            <person name="Fraser-Liggett C.M."/>
            <person name="Ravel J."/>
            <person name="Rabinowicz P.D."/>
        </authorList>
    </citation>
    <scope>NUCLEOTIDE SEQUENCE [LARGE SCALE GENOMIC DNA]</scope>
    <source>
        <strain evidence="10">cv. Hale</strain>
    </source>
</reference>
<feature type="region of interest" description="Disordered" evidence="7">
    <location>
        <begin position="773"/>
        <end position="796"/>
    </location>
</feature>
<keyword evidence="2" id="KW-0547">Nucleotide-binding</keyword>
<dbReference type="Proteomes" id="UP000008311">
    <property type="component" value="Unassembled WGS sequence"/>
</dbReference>
<dbReference type="Gene3D" id="3.40.50.300">
    <property type="entry name" value="P-loop containing nucleotide triphosphate hydrolases"/>
    <property type="match status" value="1"/>
</dbReference>
<dbReference type="GO" id="GO:0140664">
    <property type="term" value="F:ATP-dependent DNA damage sensor activity"/>
    <property type="evidence" value="ECO:0007669"/>
    <property type="project" value="InterPro"/>
</dbReference>
<evidence type="ECO:0000256" key="4">
    <source>
        <dbReference type="ARBA" id="ARBA00022840"/>
    </source>
</evidence>
<accession>B9RZ79</accession>
<dbReference type="Pfam" id="PF20297">
    <property type="entry name" value="MSSS"/>
    <property type="match status" value="1"/>
</dbReference>
<dbReference type="InterPro" id="IPR036187">
    <property type="entry name" value="DNA_mismatch_repair_MutS_sf"/>
</dbReference>
<dbReference type="SMART" id="SM00533">
    <property type="entry name" value="MUTSd"/>
    <property type="match status" value="1"/>
</dbReference>
<dbReference type="PROSITE" id="PS00486">
    <property type="entry name" value="DNA_MISMATCH_REPAIR_2"/>
    <property type="match status" value="1"/>
</dbReference>
<dbReference type="GO" id="GO:0006298">
    <property type="term" value="P:mismatch repair"/>
    <property type="evidence" value="ECO:0007669"/>
    <property type="project" value="InterPro"/>
</dbReference>
<dbReference type="GO" id="GO:0019843">
    <property type="term" value="F:rRNA binding"/>
    <property type="evidence" value="ECO:0007669"/>
    <property type="project" value="UniProtKB-KW"/>
</dbReference>
<evidence type="ECO:0000256" key="7">
    <source>
        <dbReference type="SAM" id="MobiDB-lite"/>
    </source>
</evidence>
<gene>
    <name evidence="9" type="ORF">RCOM_0936040</name>
</gene>
<dbReference type="GO" id="GO:0004519">
    <property type="term" value="F:endonuclease activity"/>
    <property type="evidence" value="ECO:0007669"/>
    <property type="project" value="UniProtKB-KW"/>
</dbReference>
<keyword evidence="10" id="KW-1185">Reference proteome</keyword>
<keyword evidence="3" id="KW-0378">Hydrolase</keyword>
<dbReference type="InterPro" id="IPR000432">
    <property type="entry name" value="DNA_mismatch_repair_MutS_C"/>
</dbReference>
<dbReference type="Pfam" id="PF00488">
    <property type="entry name" value="MutS_V"/>
    <property type="match status" value="1"/>
</dbReference>
<dbReference type="STRING" id="3988.B9RZ79"/>
<sequence>MELSYPFISIRNSPIFFFSKPFNTLKPLFSLPNPNAANSSSTRLALQSEALKALEWNSLCDRLSPFTSTSMGHSAARSASIPIGESIQESRMLLDQTTAALAMMQYGTLDFSAIEDITGIVNSAVSGNLLTVSELCAVRRTLEAAKAVLERLKDGGDCLERSYPLLEIFRSCNLQIQLEQKIGFCIDCNLLIILDRASEDLELIRYERKKTMENLDNLLKGISTRIFQAGGIDRPFVTKRRSRLCVGVRATHRYLIPDGVILDVSGSGATYFVEPGDAVELNNLEVMLSNSERAEEIAILSLLTSEIAESERDIKKLLDGILEVDLAFARAAYARQINGVCPTFTSEGYEGEPSSRANYALSIDIEGIQHPLLLGSSQQKFPVPINIKVECGTRVVVISGPNTGGKTASMKTLGIASLMSKAGLFLPARNTPKIPWFDVVLADIGDNQSLEQNLSTFSGHISRICKILEVTSKESLVLIDEICSGTDPSEGVALSTSILQYLRDRVNLAVVTTHYADLSLLKDSDSQFENAAMEFSLETLQPTYQILWGSTGNSNALSIAKSIGFDSNIIERAEKWVEKLIPEKQQHRKGLLYKSLMDERNKLEAQAREAASVHAQIMELYYEIQDEAGNLDSRIMALMAKETQQVQQELKATKSQIETVVHNFENLLRKASPLQFNSLIRKSESAIASIVEAHYPADNLPASEDVSSYTPQLGEQVHLKGFGNKVATVVEAPGKDETILVQYGKIRVRVKKSDIRAIQGKKRTEATKLVPRLKRQGQQSHAEVNKDEDSYGPRVQTSKNTVDLRGMRVEEAVLHLNMAISEREPHSVIFVVHGMGTGAVKQRALEILGKHPRVTNYEAESPMNFGCTVAYIN</sequence>
<evidence type="ECO:0000313" key="9">
    <source>
        <dbReference type="EMBL" id="EEF43259.1"/>
    </source>
</evidence>
<dbReference type="GO" id="GO:0005524">
    <property type="term" value="F:ATP binding"/>
    <property type="evidence" value="ECO:0007669"/>
    <property type="project" value="UniProtKB-KW"/>
</dbReference>
<dbReference type="EMBL" id="EQ973834">
    <property type="protein sequence ID" value="EEF43259.1"/>
    <property type="molecule type" value="Genomic_DNA"/>
</dbReference>
<dbReference type="Gene3D" id="3.30.1370.110">
    <property type="match status" value="1"/>
</dbReference>
<dbReference type="SUPFAM" id="SSF52540">
    <property type="entry name" value="P-loop containing nucleoside triphosphate hydrolases"/>
    <property type="match status" value="1"/>
</dbReference>
<name>B9RZ79_RICCO</name>
<dbReference type="InterPro" id="IPR046893">
    <property type="entry name" value="MSSS"/>
</dbReference>
<protein>
    <submittedName>
        <fullName evidence="9">DNA mismatch repair protein muts2, putative</fullName>
    </submittedName>
</protein>
<keyword evidence="4" id="KW-0067">ATP-binding</keyword>
<dbReference type="GO" id="GO:0016887">
    <property type="term" value="F:ATP hydrolysis activity"/>
    <property type="evidence" value="ECO:0007669"/>
    <property type="project" value="InterPro"/>
</dbReference>
<dbReference type="FunFam" id="3.40.50.300:FF:001814">
    <property type="entry name" value="DNA mismatch repair protein MutS type 2"/>
    <property type="match status" value="1"/>
</dbReference>
<evidence type="ECO:0000256" key="2">
    <source>
        <dbReference type="ARBA" id="ARBA00022741"/>
    </source>
</evidence>
<dbReference type="Pfam" id="PF01713">
    <property type="entry name" value="Smr"/>
    <property type="match status" value="1"/>
</dbReference>
<dbReference type="InterPro" id="IPR036063">
    <property type="entry name" value="Smr_dom_sf"/>
</dbReference>
<dbReference type="GO" id="GO:0003690">
    <property type="term" value="F:double-stranded DNA binding"/>
    <property type="evidence" value="ECO:0000318"/>
    <property type="project" value="GO_Central"/>
</dbReference>
<dbReference type="SMART" id="SM00463">
    <property type="entry name" value="SMR"/>
    <property type="match status" value="1"/>
</dbReference>
<dbReference type="GO" id="GO:0030983">
    <property type="term" value="F:mismatched DNA binding"/>
    <property type="evidence" value="ECO:0007669"/>
    <property type="project" value="InterPro"/>
</dbReference>
<keyword evidence="6" id="KW-0238">DNA-binding</keyword>
<dbReference type="InterPro" id="IPR045076">
    <property type="entry name" value="MutS"/>
</dbReference>
<feature type="domain" description="Smr" evidence="8">
    <location>
        <begin position="802"/>
        <end position="873"/>
    </location>
</feature>
<keyword evidence="1" id="KW-0699">rRNA-binding</keyword>
<evidence type="ECO:0000256" key="1">
    <source>
        <dbReference type="ARBA" id="ARBA00022730"/>
    </source>
</evidence>
<dbReference type="AlphaFoldDB" id="B9RZ79"/>
<keyword evidence="5" id="KW-0694">RNA-binding</keyword>
<dbReference type="PROSITE" id="PS50828">
    <property type="entry name" value="SMR"/>
    <property type="match status" value="1"/>
</dbReference>
<organism evidence="9 10">
    <name type="scientific">Ricinus communis</name>
    <name type="common">Castor bean</name>
    <dbReference type="NCBI Taxonomy" id="3988"/>
    <lineage>
        <taxon>Eukaryota</taxon>
        <taxon>Viridiplantae</taxon>
        <taxon>Streptophyta</taxon>
        <taxon>Embryophyta</taxon>
        <taxon>Tracheophyta</taxon>
        <taxon>Spermatophyta</taxon>
        <taxon>Magnoliopsida</taxon>
        <taxon>eudicotyledons</taxon>
        <taxon>Gunneridae</taxon>
        <taxon>Pentapetalae</taxon>
        <taxon>rosids</taxon>
        <taxon>fabids</taxon>
        <taxon>Malpighiales</taxon>
        <taxon>Euphorbiaceae</taxon>
        <taxon>Acalyphoideae</taxon>
        <taxon>Acalypheae</taxon>
        <taxon>Ricinus</taxon>
    </lineage>
</organism>
<dbReference type="InterPro" id="IPR002625">
    <property type="entry name" value="Smr_dom"/>
</dbReference>
<dbReference type="InterPro" id="IPR007696">
    <property type="entry name" value="DNA_mismatch_repair_MutS_core"/>
</dbReference>
<dbReference type="InterPro" id="IPR005747">
    <property type="entry name" value="MutS2"/>
</dbReference>
<dbReference type="InterPro" id="IPR027417">
    <property type="entry name" value="P-loop_NTPase"/>
</dbReference>
<dbReference type="SUPFAM" id="SSF160443">
    <property type="entry name" value="SMR domain-like"/>
    <property type="match status" value="1"/>
</dbReference>
<dbReference type="GO" id="GO:0045910">
    <property type="term" value="P:negative regulation of DNA recombination"/>
    <property type="evidence" value="ECO:0007669"/>
    <property type="project" value="InterPro"/>
</dbReference>
<evidence type="ECO:0000256" key="5">
    <source>
        <dbReference type="ARBA" id="ARBA00022884"/>
    </source>
</evidence>
<dbReference type="SUPFAM" id="SSF48334">
    <property type="entry name" value="DNA repair protein MutS, domain III"/>
    <property type="match status" value="1"/>
</dbReference>
<dbReference type="SMART" id="SM00534">
    <property type="entry name" value="MUTSac"/>
    <property type="match status" value="1"/>
</dbReference>
<dbReference type="FunCoup" id="B9RZ79">
    <property type="interactions" value="160"/>
</dbReference>
<dbReference type="PANTHER" id="PTHR48466">
    <property type="entry name" value="OS10G0509000 PROTEIN-RELATED"/>
    <property type="match status" value="1"/>
</dbReference>
<evidence type="ECO:0000259" key="8">
    <source>
        <dbReference type="PROSITE" id="PS50828"/>
    </source>
</evidence>
<dbReference type="NCBIfam" id="TIGR01069">
    <property type="entry name" value="mutS2"/>
    <property type="match status" value="1"/>
</dbReference>
<evidence type="ECO:0000313" key="10">
    <source>
        <dbReference type="Proteomes" id="UP000008311"/>
    </source>
</evidence>
<dbReference type="PIRSF" id="PIRSF005814">
    <property type="entry name" value="MutS_YshD"/>
    <property type="match status" value="1"/>
</dbReference>
<dbReference type="eggNOG" id="ENOG502QRQR">
    <property type="taxonomic scope" value="Eukaryota"/>
</dbReference>
<dbReference type="PANTHER" id="PTHR48466:SF1">
    <property type="entry name" value="SMR DOMAIN-CONTAINING PROTEIN"/>
    <property type="match status" value="1"/>
</dbReference>
<proteinExistence type="predicted"/>